<keyword evidence="2" id="KW-0418">Kinase</keyword>
<sequence length="215" mass="22016">MGKSSLPGTRTRGRHRRVEPKTWQHATPPRVIGYAVAMFLTVIAVSSASHGTDTLPSAPGPAPQAAAQPAAQFLAPQVTATVPNLDVPASGPRLVAIETPAPTTSHAKPTTERPAATQAPETTKASKPTERTSALPEPSQPKPTPTAQPTETQQPAEPAQPTETPQPSDKPSDSAPPSASEPEPTAPRNPGPTRPGLLPGVGGVLGGLTGPLLEQ</sequence>
<protein>
    <submittedName>
        <fullName evidence="2">Serine/threonine-protein kinase</fullName>
        <ecNumber evidence="2">2.7.11.1</ecNumber>
    </submittedName>
</protein>
<proteinExistence type="predicted"/>
<dbReference type="GO" id="GO:0004674">
    <property type="term" value="F:protein serine/threonine kinase activity"/>
    <property type="evidence" value="ECO:0007669"/>
    <property type="project" value="UniProtKB-EC"/>
</dbReference>
<feature type="region of interest" description="Disordered" evidence="1">
    <location>
        <begin position="100"/>
        <end position="215"/>
    </location>
</feature>
<feature type="region of interest" description="Disordered" evidence="1">
    <location>
        <begin position="1"/>
        <end position="24"/>
    </location>
</feature>
<dbReference type="EMBL" id="JACHIW010000002">
    <property type="protein sequence ID" value="MBB5158105.1"/>
    <property type="molecule type" value="Genomic_DNA"/>
</dbReference>
<dbReference type="RefSeq" id="WP_184729716.1">
    <property type="nucleotide sequence ID" value="NZ_JACHIW010000002.1"/>
</dbReference>
<feature type="region of interest" description="Disordered" evidence="1">
    <location>
        <begin position="50"/>
        <end position="70"/>
    </location>
</feature>
<name>A0A840QHS0_9PSEU</name>
<dbReference type="AlphaFoldDB" id="A0A840QHS0"/>
<evidence type="ECO:0000313" key="3">
    <source>
        <dbReference type="Proteomes" id="UP000584374"/>
    </source>
</evidence>
<evidence type="ECO:0000313" key="2">
    <source>
        <dbReference type="EMBL" id="MBB5158105.1"/>
    </source>
</evidence>
<gene>
    <name evidence="2" type="ORF">BJ970_005704</name>
</gene>
<accession>A0A840QHS0</accession>
<feature type="compositionally biased region" description="Pro residues" evidence="1">
    <location>
        <begin position="184"/>
        <end position="193"/>
    </location>
</feature>
<feature type="compositionally biased region" description="Gly residues" evidence="1">
    <location>
        <begin position="199"/>
        <end position="209"/>
    </location>
</feature>
<dbReference type="EC" id="2.7.11.1" evidence="2"/>
<feature type="compositionally biased region" description="Low complexity" evidence="1">
    <location>
        <begin position="147"/>
        <end position="183"/>
    </location>
</feature>
<keyword evidence="3" id="KW-1185">Reference proteome</keyword>
<reference evidence="2 3" key="1">
    <citation type="submission" date="2020-08" db="EMBL/GenBank/DDBJ databases">
        <title>Sequencing the genomes of 1000 actinobacteria strains.</title>
        <authorList>
            <person name="Klenk H.-P."/>
        </authorList>
    </citation>
    <scope>NUCLEOTIDE SEQUENCE [LARGE SCALE GENOMIC DNA]</scope>
    <source>
        <strain evidence="2 3">DSM 45584</strain>
    </source>
</reference>
<dbReference type="Proteomes" id="UP000584374">
    <property type="component" value="Unassembled WGS sequence"/>
</dbReference>
<evidence type="ECO:0000256" key="1">
    <source>
        <dbReference type="SAM" id="MobiDB-lite"/>
    </source>
</evidence>
<organism evidence="2 3">
    <name type="scientific">Saccharopolyspora phatthalungensis</name>
    <dbReference type="NCBI Taxonomy" id="664693"/>
    <lineage>
        <taxon>Bacteria</taxon>
        <taxon>Bacillati</taxon>
        <taxon>Actinomycetota</taxon>
        <taxon>Actinomycetes</taxon>
        <taxon>Pseudonocardiales</taxon>
        <taxon>Pseudonocardiaceae</taxon>
        <taxon>Saccharopolyspora</taxon>
    </lineage>
</organism>
<comment type="caution">
    <text evidence="2">The sequence shown here is derived from an EMBL/GenBank/DDBJ whole genome shotgun (WGS) entry which is preliminary data.</text>
</comment>
<keyword evidence="2" id="KW-0808">Transferase</keyword>